<dbReference type="Proteomes" id="UP000077521">
    <property type="component" value="Unassembled WGS sequence"/>
</dbReference>
<gene>
    <name evidence="1" type="ORF">A4X13_0g7413</name>
</gene>
<organism evidence="1 2">
    <name type="scientific">Tilletia indica</name>
    <dbReference type="NCBI Taxonomy" id="43049"/>
    <lineage>
        <taxon>Eukaryota</taxon>
        <taxon>Fungi</taxon>
        <taxon>Dikarya</taxon>
        <taxon>Basidiomycota</taxon>
        <taxon>Ustilaginomycotina</taxon>
        <taxon>Exobasidiomycetes</taxon>
        <taxon>Tilletiales</taxon>
        <taxon>Tilletiaceae</taxon>
        <taxon>Tilletia</taxon>
    </lineage>
</organism>
<dbReference type="AlphaFoldDB" id="A0A177T2S3"/>
<dbReference type="Gene3D" id="3.10.10.10">
    <property type="entry name" value="HIV Type 1 Reverse Transcriptase, subunit A, domain 1"/>
    <property type="match status" value="1"/>
</dbReference>
<evidence type="ECO:0000313" key="1">
    <source>
        <dbReference type="EMBL" id="KAE8241450.1"/>
    </source>
</evidence>
<dbReference type="PANTHER" id="PTHR24559">
    <property type="entry name" value="TRANSPOSON TY3-I GAG-POL POLYPROTEIN"/>
    <property type="match status" value="1"/>
</dbReference>
<dbReference type="InterPro" id="IPR053134">
    <property type="entry name" value="RNA-dir_DNA_polymerase"/>
</dbReference>
<proteinExistence type="predicted"/>
<protein>
    <submittedName>
        <fullName evidence="1">Uncharacterized protein</fullName>
    </submittedName>
</protein>
<dbReference type="PANTHER" id="PTHR24559:SF444">
    <property type="entry name" value="REVERSE TRANSCRIPTASE DOMAIN-CONTAINING PROTEIN"/>
    <property type="match status" value="1"/>
</dbReference>
<name>A0A177T2S3_9BASI</name>
<dbReference type="EMBL" id="LWDF02000907">
    <property type="protein sequence ID" value="KAE8241450.1"/>
    <property type="molecule type" value="Genomic_DNA"/>
</dbReference>
<reference evidence="1" key="2">
    <citation type="journal article" date="2019" name="IMA Fungus">
        <title>Genome sequencing and comparison of five Tilletia species to identify candidate genes for the detection of regulated species infecting wheat.</title>
        <authorList>
            <person name="Nguyen H.D.T."/>
            <person name="Sultana T."/>
            <person name="Kesanakurti P."/>
            <person name="Hambleton S."/>
        </authorList>
    </citation>
    <scope>NUCLEOTIDE SEQUENCE</scope>
    <source>
        <strain evidence="1">DAOMC 236416</strain>
    </source>
</reference>
<dbReference type="SUPFAM" id="SSF56672">
    <property type="entry name" value="DNA/RNA polymerases"/>
    <property type="match status" value="1"/>
</dbReference>
<sequence length="376" mass="40665">MPVSGLGSAMSFGWCTITFFVDATDERGYDVSVECTVDFHVLDAFAPGLCLGQDFISSHGVAIHSRRGAAVIEVGNRVLTFPVHIQMPGPFARQAELCVLRDTVVPARSHAWVPVDTASLVPGLDYTCHPRLAVNAAERVRLAGPISVIDANTSHLLLTNLGGEDALLDRRTPVADAVVAQVSDVAVDASHTFTLSPAAPCSHAYVARGTPPAASEVDAEPLKMYERVEGPDVVSPNVDAATIMVDGVFKVGTDATGQPPPALIEIIRRHTDAFALDCRPGRVTGHEMPIDLVDDRALHPEAPRRASPEKQRAMDSTIDQLLEWDVIEPSTSPISFPVLMVRQYEKWRFSIDYRHLNANTVSDSYPLPTSDAIFNS</sequence>
<reference evidence="1" key="1">
    <citation type="submission" date="2016-04" db="EMBL/GenBank/DDBJ databases">
        <authorList>
            <person name="Nguyen H.D."/>
            <person name="Samba Siva P."/>
            <person name="Cullis J."/>
            <person name="Levesque C.A."/>
            <person name="Hambleton S."/>
        </authorList>
    </citation>
    <scope>NUCLEOTIDE SEQUENCE</scope>
    <source>
        <strain evidence="1">DAOMC 236416</strain>
    </source>
</reference>
<evidence type="ECO:0000313" key="2">
    <source>
        <dbReference type="Proteomes" id="UP000077521"/>
    </source>
</evidence>
<keyword evidence="2" id="KW-1185">Reference proteome</keyword>
<accession>A0A177T2S3</accession>
<comment type="caution">
    <text evidence="1">The sequence shown here is derived from an EMBL/GenBank/DDBJ whole genome shotgun (WGS) entry which is preliminary data.</text>
</comment>
<dbReference type="InterPro" id="IPR043502">
    <property type="entry name" value="DNA/RNA_pol_sf"/>
</dbReference>